<feature type="transmembrane region" description="Helical" evidence="1">
    <location>
        <begin position="6"/>
        <end position="29"/>
    </location>
</feature>
<evidence type="ECO:0000313" key="2">
    <source>
        <dbReference type="EMBL" id="CBY40423.1"/>
    </source>
</evidence>
<accession>E4YY95</accession>
<keyword evidence="1" id="KW-0812">Transmembrane</keyword>
<keyword evidence="1" id="KW-0472">Membrane</keyword>
<proteinExistence type="predicted"/>
<dbReference type="EMBL" id="FN655921">
    <property type="protein sequence ID" value="CBY40423.1"/>
    <property type="molecule type" value="Genomic_DNA"/>
</dbReference>
<gene>
    <name evidence="2" type="ORF">GSOID_T00022432001</name>
</gene>
<organism evidence="2">
    <name type="scientific">Oikopleura dioica</name>
    <name type="common">Tunicate</name>
    <dbReference type="NCBI Taxonomy" id="34765"/>
    <lineage>
        <taxon>Eukaryota</taxon>
        <taxon>Metazoa</taxon>
        <taxon>Chordata</taxon>
        <taxon>Tunicata</taxon>
        <taxon>Appendicularia</taxon>
        <taxon>Copelata</taxon>
        <taxon>Oikopleuridae</taxon>
        <taxon>Oikopleura</taxon>
    </lineage>
</organism>
<reference evidence="2" key="1">
    <citation type="journal article" date="2010" name="Science">
        <title>Plasticity of animal genome architecture unmasked by rapid evolution of a pelagic tunicate.</title>
        <authorList>
            <person name="Denoeud F."/>
            <person name="Henriet S."/>
            <person name="Mungpakdee S."/>
            <person name="Aury J.M."/>
            <person name="Da Silva C."/>
            <person name="Brinkmann H."/>
            <person name="Mikhaleva J."/>
            <person name="Olsen L.C."/>
            <person name="Jubin C."/>
            <person name="Canestro C."/>
            <person name="Bouquet J.M."/>
            <person name="Danks G."/>
            <person name="Poulain J."/>
            <person name="Campsteijn C."/>
            <person name="Adamski M."/>
            <person name="Cross I."/>
            <person name="Yadetie F."/>
            <person name="Muffato M."/>
            <person name="Louis A."/>
            <person name="Butcher S."/>
            <person name="Tsagkogeorga G."/>
            <person name="Konrad A."/>
            <person name="Singh S."/>
            <person name="Jensen M.F."/>
            <person name="Cong E.H."/>
            <person name="Eikeseth-Otteraa H."/>
            <person name="Noel B."/>
            <person name="Anthouard V."/>
            <person name="Porcel B.M."/>
            <person name="Kachouri-Lafond R."/>
            <person name="Nishino A."/>
            <person name="Ugolini M."/>
            <person name="Chourrout P."/>
            <person name="Nishida H."/>
            <person name="Aasland R."/>
            <person name="Huzurbazar S."/>
            <person name="Westhof E."/>
            <person name="Delsuc F."/>
            <person name="Lehrach H."/>
            <person name="Reinhardt R."/>
            <person name="Weissenbach J."/>
            <person name="Roy S.W."/>
            <person name="Artiguenave F."/>
            <person name="Postlethwait J.H."/>
            <person name="Manak J.R."/>
            <person name="Thompson E.M."/>
            <person name="Jaillon O."/>
            <person name="Du Pasquier L."/>
            <person name="Boudinot P."/>
            <person name="Liberles D.A."/>
            <person name="Volff J.N."/>
            <person name="Philippe H."/>
            <person name="Lenhard B."/>
            <person name="Roest Crollius H."/>
            <person name="Wincker P."/>
            <person name="Chourrout D."/>
        </authorList>
    </citation>
    <scope>NUCLEOTIDE SEQUENCE [LARGE SCALE GENOMIC DNA]</scope>
</reference>
<dbReference type="Proteomes" id="UP000011014">
    <property type="component" value="Unassembled WGS sequence"/>
</dbReference>
<protein>
    <submittedName>
        <fullName evidence="2">Uncharacterized protein</fullName>
    </submittedName>
</protein>
<dbReference type="PROSITE" id="PS51257">
    <property type="entry name" value="PROKAR_LIPOPROTEIN"/>
    <property type="match status" value="1"/>
</dbReference>
<name>E4YY95_OIKDI</name>
<keyword evidence="1" id="KW-1133">Transmembrane helix</keyword>
<dbReference type="AlphaFoldDB" id="E4YY95"/>
<evidence type="ECO:0000256" key="1">
    <source>
        <dbReference type="SAM" id="Phobius"/>
    </source>
</evidence>
<sequence>MKVEIASIWKFCVACPSLAFFACLILSLWTDWQRSVFTECIKDGKKHHPYNLLPSISMMISADGVHLARCNSSSFFSSFISRTLFPSKASSTDRKQTTR</sequence>